<name>A0AAW9DK97_ACIAO</name>
<dbReference type="RefSeq" id="WP_319612512.1">
    <property type="nucleotide sequence ID" value="NZ_JAWXYB010000006.1"/>
</dbReference>
<evidence type="ECO:0000313" key="1">
    <source>
        <dbReference type="EMBL" id="MDX5929439.1"/>
    </source>
</evidence>
<accession>A0AAW9DK97</accession>
<dbReference type="AlphaFoldDB" id="A0AAW9DK97"/>
<gene>
    <name evidence="1" type="ORF">SIL87_01485</name>
</gene>
<dbReference type="Proteomes" id="UP001279553">
    <property type="component" value="Unassembled WGS sequence"/>
</dbReference>
<organism evidence="1 2">
    <name type="scientific">Acidiphilium acidophilum</name>
    <name type="common">Thiobacillus acidophilus</name>
    <dbReference type="NCBI Taxonomy" id="76588"/>
    <lineage>
        <taxon>Bacteria</taxon>
        <taxon>Pseudomonadati</taxon>
        <taxon>Pseudomonadota</taxon>
        <taxon>Alphaproteobacteria</taxon>
        <taxon>Acetobacterales</taxon>
        <taxon>Acidocellaceae</taxon>
        <taxon>Acidiphilium</taxon>
    </lineage>
</organism>
<evidence type="ECO:0000313" key="2">
    <source>
        <dbReference type="Proteomes" id="UP001279553"/>
    </source>
</evidence>
<proteinExistence type="predicted"/>
<dbReference type="EMBL" id="JAWXYB010000006">
    <property type="protein sequence ID" value="MDX5929439.1"/>
    <property type="molecule type" value="Genomic_DNA"/>
</dbReference>
<reference evidence="1 2" key="1">
    <citation type="submission" date="2023-11" db="EMBL/GenBank/DDBJ databases">
        <title>MicrobeMod: A computational toolkit for identifying prokaryotic methylation and restriction-modification with nanopore sequencing.</title>
        <authorList>
            <person name="Crits-Christoph A."/>
            <person name="Kang S.C."/>
            <person name="Lee H."/>
            <person name="Ostrov N."/>
        </authorList>
    </citation>
    <scope>NUCLEOTIDE SEQUENCE [LARGE SCALE GENOMIC DNA]</scope>
    <source>
        <strain evidence="1 2">DSMZ 700</strain>
    </source>
</reference>
<sequence>MAYTVAIYLVDRAYGGPEEGGWWYECGEPALEFAAKTRGFARENDAYRYASKLNRSSFIEELNEGRPDIGSVLSRGQYSAVVAGGFPAPFPATQPHYD</sequence>
<protein>
    <submittedName>
        <fullName evidence="1">Uncharacterized protein</fullName>
    </submittedName>
</protein>
<comment type="caution">
    <text evidence="1">The sequence shown here is derived from an EMBL/GenBank/DDBJ whole genome shotgun (WGS) entry which is preliminary data.</text>
</comment>
<keyword evidence="2" id="KW-1185">Reference proteome</keyword>